<organism evidence="2 3">
    <name type="scientific">Kangsaoukella pontilimi</name>
    <dbReference type="NCBI Taxonomy" id="2691042"/>
    <lineage>
        <taxon>Bacteria</taxon>
        <taxon>Pseudomonadati</taxon>
        <taxon>Pseudomonadota</taxon>
        <taxon>Alphaproteobacteria</taxon>
        <taxon>Rhodobacterales</taxon>
        <taxon>Paracoccaceae</taxon>
        <taxon>Kangsaoukella</taxon>
    </lineage>
</organism>
<keyword evidence="1" id="KW-0812">Transmembrane</keyword>
<evidence type="ECO:0000313" key="2">
    <source>
        <dbReference type="EMBL" id="MXQ09265.1"/>
    </source>
</evidence>
<keyword evidence="1" id="KW-0472">Membrane</keyword>
<sequence>MLQGILGLAVLTAMGTGVATVVLTGSFLFAFLTYVGAGMSVLLSILLAEYFFGDRDSETSLGADDAGLASNG</sequence>
<keyword evidence="1" id="KW-1133">Transmembrane helix</keyword>
<dbReference type="Proteomes" id="UP000480350">
    <property type="component" value="Unassembled WGS sequence"/>
</dbReference>
<feature type="transmembrane region" description="Helical" evidence="1">
    <location>
        <begin position="29"/>
        <end position="52"/>
    </location>
</feature>
<proteinExistence type="predicted"/>
<protein>
    <submittedName>
        <fullName evidence="2">Uncharacterized protein</fullName>
    </submittedName>
</protein>
<reference evidence="2 3" key="2">
    <citation type="submission" date="2020-03" db="EMBL/GenBank/DDBJ databases">
        <title>Kangsaoukella pontilimi gen. nov., sp. nov., a new member of the family Rhodobacteraceae isolated from a tidal mudflat.</title>
        <authorList>
            <person name="Kim I.S."/>
        </authorList>
    </citation>
    <scope>NUCLEOTIDE SEQUENCE [LARGE SCALE GENOMIC DNA]</scope>
    <source>
        <strain evidence="2 3">GH1-50</strain>
    </source>
</reference>
<evidence type="ECO:0000313" key="3">
    <source>
        <dbReference type="Proteomes" id="UP000480350"/>
    </source>
</evidence>
<keyword evidence="3" id="KW-1185">Reference proteome</keyword>
<dbReference type="EMBL" id="WUPT01000002">
    <property type="protein sequence ID" value="MXQ09265.1"/>
    <property type="molecule type" value="Genomic_DNA"/>
</dbReference>
<gene>
    <name evidence="2" type="ORF">GQ651_15575</name>
</gene>
<comment type="caution">
    <text evidence="2">The sequence shown here is derived from an EMBL/GenBank/DDBJ whole genome shotgun (WGS) entry which is preliminary data.</text>
</comment>
<accession>A0A7C9ITZ4</accession>
<evidence type="ECO:0000256" key="1">
    <source>
        <dbReference type="SAM" id="Phobius"/>
    </source>
</evidence>
<name>A0A7C9ITZ4_9RHOB</name>
<reference evidence="2 3" key="1">
    <citation type="submission" date="2019-12" db="EMBL/GenBank/DDBJ databases">
        <authorList>
            <person name="Lee S.D."/>
        </authorList>
    </citation>
    <scope>NUCLEOTIDE SEQUENCE [LARGE SCALE GENOMIC DNA]</scope>
    <source>
        <strain evidence="2 3">GH1-50</strain>
    </source>
</reference>
<dbReference type="AlphaFoldDB" id="A0A7C9ITZ4"/>
<dbReference type="RefSeq" id="WP_160765110.1">
    <property type="nucleotide sequence ID" value="NZ_WUPT01000002.1"/>
</dbReference>